<dbReference type="GO" id="GO:0008705">
    <property type="term" value="F:methionine synthase activity"/>
    <property type="evidence" value="ECO:0007669"/>
    <property type="project" value="InterPro"/>
</dbReference>
<dbReference type="InterPro" id="IPR004223">
    <property type="entry name" value="VitB12-dep_Met_synth_activ_dom"/>
</dbReference>
<reference evidence="2 3" key="1">
    <citation type="submission" date="2015-06" db="EMBL/GenBank/DDBJ databases">
        <title>Prevotella sp. 109, sp. nov., a novel member of the family Prevotellaceae isolated from human faeces.</title>
        <authorList>
            <person name="Shkoporov A.N."/>
            <person name="Chaplin A.V."/>
            <person name="Kafarskaia L.I."/>
            <person name="Efimov B.A."/>
        </authorList>
    </citation>
    <scope>NUCLEOTIDE SEQUENCE [LARGE SCALE GENOMIC DNA]</scope>
    <source>
        <strain evidence="2 3">109</strain>
    </source>
</reference>
<proteinExistence type="predicted"/>
<keyword evidence="3" id="KW-1185">Reference proteome</keyword>
<dbReference type="RefSeq" id="WP_053397855.1">
    <property type="nucleotide sequence ID" value="NZ_LFQU01000004.1"/>
</dbReference>
<feature type="domain" description="AdoMet activation" evidence="1">
    <location>
        <begin position="88"/>
        <end position="223"/>
    </location>
</feature>
<organism evidence="2 3">
    <name type="scientific">Xylanibacter rarus</name>
    <dbReference type="NCBI Taxonomy" id="1676614"/>
    <lineage>
        <taxon>Bacteria</taxon>
        <taxon>Pseudomonadati</taxon>
        <taxon>Bacteroidota</taxon>
        <taxon>Bacteroidia</taxon>
        <taxon>Bacteroidales</taxon>
        <taxon>Prevotellaceae</taxon>
        <taxon>Xylanibacter</taxon>
    </lineage>
</organism>
<protein>
    <submittedName>
        <fullName evidence="2">Methionine synthase</fullName>
    </submittedName>
</protein>
<dbReference type="InterPro" id="IPR037010">
    <property type="entry name" value="VitB12-dep_Met_synth_activ_sf"/>
</dbReference>
<evidence type="ECO:0000259" key="1">
    <source>
        <dbReference type="Pfam" id="PF02965"/>
    </source>
</evidence>
<dbReference type="Gene3D" id="3.40.109.40">
    <property type="match status" value="1"/>
</dbReference>
<dbReference type="InterPro" id="IPR017342">
    <property type="entry name" value="S-AdoMet-dep_Met_synth_prd"/>
</dbReference>
<dbReference type="Pfam" id="PF02965">
    <property type="entry name" value="Met_synt_B12"/>
    <property type="match status" value="1"/>
</dbReference>
<name>A0A8E1R2S4_9BACT</name>
<comment type="caution">
    <text evidence="2">The sequence shown here is derived from an EMBL/GenBank/DDBJ whole genome shotgun (WGS) entry which is preliminary data.</text>
</comment>
<dbReference type="AlphaFoldDB" id="A0A8E1R2S4"/>
<evidence type="ECO:0000313" key="3">
    <source>
        <dbReference type="Proteomes" id="UP000036951"/>
    </source>
</evidence>
<dbReference type="SUPFAM" id="SSF56507">
    <property type="entry name" value="Methionine synthase activation domain-like"/>
    <property type="match status" value="1"/>
</dbReference>
<dbReference type="Proteomes" id="UP000036951">
    <property type="component" value="Unassembled WGS sequence"/>
</dbReference>
<dbReference type="PIRSF" id="PIRSF037984">
    <property type="entry name" value="Met_synth_TM0269_prd"/>
    <property type="match status" value="1"/>
</dbReference>
<evidence type="ECO:0000313" key="2">
    <source>
        <dbReference type="EMBL" id="KOO69267.1"/>
    </source>
</evidence>
<dbReference type="EMBL" id="LFQU01000004">
    <property type="protein sequence ID" value="KOO69267.1"/>
    <property type="molecule type" value="Genomic_DNA"/>
</dbReference>
<sequence>MLKQEIIFDDLNILPSEVYEQMGYGDAVPDAAVQAETSAVMERIKAVLRPRFCFFITPGQLDAEQHVLTVGSVSFSVGRIISRQLRGSQAFAFFVATAGEEFEQLQHRLKDEDDMVKVFVADSIGSVIAEKAADCMELSLQKAIDERGWRHTNRFSPGYCGWHVSQQQMLFPLFGEERPCGVSLTDSSLMVPIKSVSGVIGLGPSVRKLEYSCGLCDFKDCYKRRRKK</sequence>
<gene>
    <name evidence="2" type="ORF">ACU52_03835</name>
</gene>
<accession>A0A8E1R2S4</accession>
<dbReference type="OrthoDB" id="1420678at2"/>